<protein>
    <submittedName>
        <fullName evidence="2">Uncharacterized protein</fullName>
    </submittedName>
</protein>
<keyword evidence="1" id="KW-0472">Membrane</keyword>
<feature type="transmembrane region" description="Helical" evidence="1">
    <location>
        <begin position="78"/>
        <end position="99"/>
    </location>
</feature>
<proteinExistence type="predicted"/>
<dbReference type="AlphaFoldDB" id="A0A182MBC8"/>
<evidence type="ECO:0000256" key="1">
    <source>
        <dbReference type="SAM" id="Phobius"/>
    </source>
</evidence>
<sequence>MLLSRSGSNVSAHFLSVSNSTYTSRQDANVSLQRTATRNTISRRLAVRSAAVLGISLSIAATSRILSYDSWLQERFVHLTTLLVPAQILVRLLTYRFLVVRCDRAHQHRRKDDLLVVKVRIQSGNGWIGLKLFPQAEDDHNRRDEAERNEAKPHEPLEEWATLLGNVPHTVQRRVVEELLRLKYETSPKQAQRVDGRFRLTVRRHFRFAFLDRFHRLGETFAMRAAMIRNHGRLIAVLRLLHNE</sequence>
<dbReference type="VEuPathDB" id="VectorBase:ACUA014113"/>
<evidence type="ECO:0000313" key="2">
    <source>
        <dbReference type="EnsemblMetazoa" id="ACUA014113-PA"/>
    </source>
</evidence>
<accession>A0A182MBC8</accession>
<reference evidence="2" key="2">
    <citation type="submission" date="2020-05" db="UniProtKB">
        <authorList>
            <consortium name="EnsemblMetazoa"/>
        </authorList>
    </citation>
    <scope>IDENTIFICATION</scope>
    <source>
        <strain evidence="2">A-37</strain>
    </source>
</reference>
<keyword evidence="1" id="KW-0812">Transmembrane</keyword>
<dbReference type="EMBL" id="AXCM01000689">
    <property type="status" value="NOT_ANNOTATED_CDS"/>
    <property type="molecule type" value="Genomic_DNA"/>
</dbReference>
<feature type="transmembrane region" description="Helical" evidence="1">
    <location>
        <begin position="45"/>
        <end position="66"/>
    </location>
</feature>
<keyword evidence="3" id="KW-1185">Reference proteome</keyword>
<name>A0A182MBC8_9DIPT</name>
<keyword evidence="1" id="KW-1133">Transmembrane helix</keyword>
<organism evidence="2 3">
    <name type="scientific">Anopheles culicifacies</name>
    <dbReference type="NCBI Taxonomy" id="139723"/>
    <lineage>
        <taxon>Eukaryota</taxon>
        <taxon>Metazoa</taxon>
        <taxon>Ecdysozoa</taxon>
        <taxon>Arthropoda</taxon>
        <taxon>Hexapoda</taxon>
        <taxon>Insecta</taxon>
        <taxon>Pterygota</taxon>
        <taxon>Neoptera</taxon>
        <taxon>Endopterygota</taxon>
        <taxon>Diptera</taxon>
        <taxon>Nematocera</taxon>
        <taxon>Culicoidea</taxon>
        <taxon>Culicidae</taxon>
        <taxon>Anophelinae</taxon>
        <taxon>Anopheles</taxon>
        <taxon>culicifacies species complex</taxon>
    </lineage>
</organism>
<dbReference type="EnsemblMetazoa" id="ACUA014113-RA">
    <property type="protein sequence ID" value="ACUA014113-PA"/>
    <property type="gene ID" value="ACUA014113"/>
</dbReference>
<dbReference type="Proteomes" id="UP000075883">
    <property type="component" value="Unassembled WGS sequence"/>
</dbReference>
<reference evidence="3" key="1">
    <citation type="submission" date="2013-09" db="EMBL/GenBank/DDBJ databases">
        <title>The Genome Sequence of Anopheles culicifacies species A.</title>
        <authorList>
            <consortium name="The Broad Institute Genomics Platform"/>
            <person name="Neafsey D.E."/>
            <person name="Besansky N."/>
            <person name="Howell P."/>
            <person name="Walton C."/>
            <person name="Young S.K."/>
            <person name="Zeng Q."/>
            <person name="Gargeya S."/>
            <person name="Fitzgerald M."/>
            <person name="Haas B."/>
            <person name="Abouelleil A."/>
            <person name="Allen A.W."/>
            <person name="Alvarado L."/>
            <person name="Arachchi H.M."/>
            <person name="Berlin A.M."/>
            <person name="Chapman S.B."/>
            <person name="Gainer-Dewar J."/>
            <person name="Goldberg J."/>
            <person name="Griggs A."/>
            <person name="Gujja S."/>
            <person name="Hansen M."/>
            <person name="Howarth C."/>
            <person name="Imamovic A."/>
            <person name="Ireland A."/>
            <person name="Larimer J."/>
            <person name="McCowan C."/>
            <person name="Murphy C."/>
            <person name="Pearson M."/>
            <person name="Poon T.W."/>
            <person name="Priest M."/>
            <person name="Roberts A."/>
            <person name="Saif S."/>
            <person name="Shea T."/>
            <person name="Sisk P."/>
            <person name="Sykes S."/>
            <person name="Wortman J."/>
            <person name="Nusbaum C."/>
            <person name="Birren B."/>
        </authorList>
    </citation>
    <scope>NUCLEOTIDE SEQUENCE [LARGE SCALE GENOMIC DNA]</scope>
    <source>
        <strain evidence="3">A-37</strain>
    </source>
</reference>
<evidence type="ECO:0000313" key="3">
    <source>
        <dbReference type="Proteomes" id="UP000075883"/>
    </source>
</evidence>